<dbReference type="PANTHER" id="PTHR32305:SF15">
    <property type="entry name" value="PROTEIN RHSA-RELATED"/>
    <property type="match status" value="1"/>
</dbReference>
<dbReference type="InterPro" id="IPR022385">
    <property type="entry name" value="Rhs_assc_core"/>
</dbReference>
<dbReference type="AlphaFoldDB" id="A0A379E9E9"/>
<dbReference type="EMBL" id="UGTF01000002">
    <property type="protein sequence ID" value="SUB89296.1"/>
    <property type="molecule type" value="Genomic_DNA"/>
</dbReference>
<keyword evidence="1" id="KW-0472">Membrane</keyword>
<proteinExistence type="predicted"/>
<dbReference type="PRINTS" id="PR00394">
    <property type="entry name" value="RHSPROTEIN"/>
</dbReference>
<gene>
    <name evidence="2" type="primary">wapA_18</name>
    <name evidence="2" type="ORF">NCTC11632_01398</name>
</gene>
<evidence type="ECO:0000313" key="2">
    <source>
        <dbReference type="EMBL" id="SUB89296.1"/>
    </source>
</evidence>
<feature type="transmembrane region" description="Helical" evidence="1">
    <location>
        <begin position="56"/>
        <end position="75"/>
    </location>
</feature>
<dbReference type="Gene3D" id="2.180.10.10">
    <property type="entry name" value="RHS repeat-associated core"/>
    <property type="match status" value="1"/>
</dbReference>
<evidence type="ECO:0000313" key="3">
    <source>
        <dbReference type="Proteomes" id="UP000254156"/>
    </source>
</evidence>
<dbReference type="Proteomes" id="UP000254156">
    <property type="component" value="Unassembled WGS sequence"/>
</dbReference>
<dbReference type="RefSeq" id="WP_025004894.1">
    <property type="nucleotide sequence ID" value="NZ_UGTF01000002.1"/>
</dbReference>
<keyword evidence="1" id="KW-1133">Transmembrane helix</keyword>
<dbReference type="PANTHER" id="PTHR32305">
    <property type="match status" value="1"/>
</dbReference>
<protein>
    <submittedName>
        <fullName evidence="2">Cell wall-associated polypeptide CWBP200</fullName>
    </submittedName>
</protein>
<keyword evidence="1" id="KW-0812">Transmembrane</keyword>
<name>A0A379E9E9_9PORP</name>
<accession>A0A379E9E9</accession>
<dbReference type="NCBIfam" id="TIGR03696">
    <property type="entry name" value="Rhs_assc_core"/>
    <property type="match status" value="1"/>
</dbReference>
<dbReference type="InterPro" id="IPR050708">
    <property type="entry name" value="T6SS_VgrG/RHS"/>
</dbReference>
<organism evidence="2 3">
    <name type="scientific">Porphyromonas macacae</name>
    <dbReference type="NCBI Taxonomy" id="28115"/>
    <lineage>
        <taxon>Bacteria</taxon>
        <taxon>Pseudomonadati</taxon>
        <taxon>Bacteroidota</taxon>
        <taxon>Bacteroidia</taxon>
        <taxon>Bacteroidales</taxon>
        <taxon>Porphyromonadaceae</taxon>
        <taxon>Porphyromonas</taxon>
    </lineage>
</organism>
<reference evidence="2 3" key="1">
    <citation type="submission" date="2018-06" db="EMBL/GenBank/DDBJ databases">
        <authorList>
            <consortium name="Pathogen Informatics"/>
            <person name="Doyle S."/>
        </authorList>
    </citation>
    <scope>NUCLEOTIDE SEQUENCE [LARGE SCALE GENOMIC DNA]</scope>
    <source>
        <strain evidence="2 3">NCTC11632</strain>
    </source>
</reference>
<sequence length="128" mass="15190">MGGYGHLYENCPFRYQGQYEDEETGLYYNRFRYYDPNAGNYISQDPIGLEGDLLNLYMLLMLMMGLILLVCIILMDIKRMGSSKRNQVQSQKPSQVYMVIPDYLLNLQYYMQCMMLMVIFRSRVSQIR</sequence>
<evidence type="ECO:0000256" key="1">
    <source>
        <dbReference type="SAM" id="Phobius"/>
    </source>
</evidence>